<dbReference type="Gene3D" id="1.20.1070.10">
    <property type="entry name" value="Rhodopsin 7-helix transmembrane proteins"/>
    <property type="match status" value="1"/>
</dbReference>
<accession>A0A2U9BFP2</accession>
<dbReference type="GO" id="GO:0005576">
    <property type="term" value="C:extracellular region"/>
    <property type="evidence" value="ECO:0007669"/>
    <property type="project" value="UniProtKB-SubCell"/>
</dbReference>
<feature type="transmembrane region" description="Helical" evidence="14">
    <location>
        <begin position="1015"/>
        <end position="1040"/>
    </location>
</feature>
<dbReference type="InterPro" id="IPR000276">
    <property type="entry name" value="GPCR_Rhodpsn"/>
</dbReference>
<evidence type="ECO:0000256" key="12">
    <source>
        <dbReference type="ARBA" id="ARBA00023224"/>
    </source>
</evidence>
<dbReference type="STRING" id="52904.ENSSMAP00000000473"/>
<dbReference type="InterPro" id="IPR017452">
    <property type="entry name" value="GPCR_Rhodpsn_7TM"/>
</dbReference>
<dbReference type="SMART" id="SM00327">
    <property type="entry name" value="VWA"/>
    <property type="match status" value="1"/>
</dbReference>
<evidence type="ECO:0000259" key="15">
    <source>
        <dbReference type="PROSITE" id="PS50234"/>
    </source>
</evidence>
<evidence type="ECO:0000256" key="14">
    <source>
        <dbReference type="SAM" id="Phobius"/>
    </source>
</evidence>
<evidence type="ECO:0000256" key="1">
    <source>
        <dbReference type="ARBA" id="ARBA00004141"/>
    </source>
</evidence>
<dbReference type="Gene3D" id="2.60.40.10">
    <property type="entry name" value="Immunoglobulins"/>
    <property type="match status" value="2"/>
</dbReference>
<feature type="domain" description="Fibronectin type-III" evidence="17">
    <location>
        <begin position="824"/>
        <end position="913"/>
    </location>
</feature>
<feature type="domain" description="G-protein coupled receptors family 1 profile" evidence="16">
    <location>
        <begin position="1027"/>
        <end position="1302"/>
    </location>
</feature>
<evidence type="ECO:0000256" key="3">
    <source>
        <dbReference type="ARBA" id="ARBA00022525"/>
    </source>
</evidence>
<dbReference type="InterPro" id="IPR036465">
    <property type="entry name" value="vWFA_dom_sf"/>
</dbReference>
<evidence type="ECO:0000256" key="11">
    <source>
        <dbReference type="ARBA" id="ARBA00023170"/>
    </source>
</evidence>
<dbReference type="Pfam" id="PF00041">
    <property type="entry name" value="fn3"/>
    <property type="match status" value="2"/>
</dbReference>
<dbReference type="PANTHER" id="PTHR11394">
    <property type="entry name" value="TASTE RECEPTOR TYPE 2"/>
    <property type="match status" value="1"/>
</dbReference>
<dbReference type="InterPro" id="IPR002035">
    <property type="entry name" value="VWF_A"/>
</dbReference>
<dbReference type="PROSITE" id="PS50853">
    <property type="entry name" value="FN3"/>
    <property type="match status" value="2"/>
</dbReference>
<name>A0A2U9BFP2_SCOMX</name>
<feature type="transmembrane region" description="Helical" evidence="14">
    <location>
        <begin position="1250"/>
        <end position="1272"/>
    </location>
</feature>
<keyword evidence="8" id="KW-0297">G-protein coupled receptor</keyword>
<dbReference type="InterPro" id="IPR006207">
    <property type="entry name" value="Cys_knot_C"/>
</dbReference>
<feature type="transmembrane region" description="Helical" evidence="14">
    <location>
        <begin position="62"/>
        <end position="80"/>
    </location>
</feature>
<dbReference type="Pfam" id="PF00001">
    <property type="entry name" value="7tm_1"/>
    <property type="match status" value="1"/>
</dbReference>
<keyword evidence="5 14" id="KW-0812">Transmembrane</keyword>
<keyword evidence="9 14" id="KW-0472">Membrane</keyword>
<dbReference type="InterPro" id="IPR004133">
    <property type="entry name" value="DAN_dom"/>
</dbReference>
<keyword evidence="19" id="KW-1185">Reference proteome</keyword>
<dbReference type="SUPFAM" id="SSF81321">
    <property type="entry name" value="Family A G protein-coupled receptor-like"/>
    <property type="match status" value="1"/>
</dbReference>
<dbReference type="PANTHER" id="PTHR11394:SF137">
    <property type="entry name" value="C-X-C CHEMOKINE RECEPTOR TYPE 3 ISOFORM X1-RELATED"/>
    <property type="match status" value="1"/>
</dbReference>
<evidence type="ECO:0000259" key="16">
    <source>
        <dbReference type="PROSITE" id="PS50262"/>
    </source>
</evidence>
<keyword evidence="10" id="KW-1015">Disulfide bond</keyword>
<keyword evidence="4" id="KW-0716">Sensory transduction</keyword>
<evidence type="ECO:0000256" key="5">
    <source>
        <dbReference type="ARBA" id="ARBA00022692"/>
    </source>
</evidence>
<dbReference type="SUPFAM" id="SSF49265">
    <property type="entry name" value="Fibronectin type III"/>
    <property type="match status" value="1"/>
</dbReference>
<dbReference type="PRINTS" id="PR00453">
    <property type="entry name" value="VWFADOMAIN"/>
</dbReference>
<dbReference type="GO" id="GO:0004930">
    <property type="term" value="F:G protein-coupled receptor activity"/>
    <property type="evidence" value="ECO:0007669"/>
    <property type="project" value="UniProtKB-KW"/>
</dbReference>
<dbReference type="SMART" id="SM00041">
    <property type="entry name" value="CT"/>
    <property type="match status" value="1"/>
</dbReference>
<evidence type="ECO:0000313" key="19">
    <source>
        <dbReference type="Proteomes" id="UP000246464"/>
    </source>
</evidence>
<evidence type="ECO:0000259" key="17">
    <source>
        <dbReference type="PROSITE" id="PS50853"/>
    </source>
</evidence>
<evidence type="ECO:0000256" key="13">
    <source>
        <dbReference type="SAM" id="MobiDB-lite"/>
    </source>
</evidence>
<gene>
    <name evidence="18" type="ORF">SMAX5B_002311</name>
</gene>
<feature type="transmembrane region" description="Helical" evidence="14">
    <location>
        <begin position="1052"/>
        <end position="1073"/>
    </location>
</feature>
<dbReference type="InterPro" id="IPR013783">
    <property type="entry name" value="Ig-like_fold"/>
</dbReference>
<keyword evidence="6" id="KW-0732">Signal</keyword>
<dbReference type="InterPro" id="IPR003961">
    <property type="entry name" value="FN3_dom"/>
</dbReference>
<feature type="region of interest" description="Disordered" evidence="13">
    <location>
        <begin position="1"/>
        <end position="27"/>
    </location>
</feature>
<evidence type="ECO:0000256" key="8">
    <source>
        <dbReference type="ARBA" id="ARBA00023040"/>
    </source>
</evidence>
<dbReference type="InterPro" id="IPR036116">
    <property type="entry name" value="FN3_sf"/>
</dbReference>
<sequence length="1319" mass="145794">MSQHTTKCAHQQDPGLRAAPRPTATTKDNNLESLRLDALFARGTEGECLRHDRRRRRTSGRWIATLMCNMGACPAGAVMWQRIQICCALFALYSAAPPAHINRLALFPDKSAWCEAKNITQIVGHTGCQPRSIQNRACLGQCFSYSVPNTFPQSTESLVHCDSCMPAQTQWEVVTLECPGSEDAPHVDKLVERIFHCSCQSCVSRETIYLHLQRCGKTDPNNVKLFCEVQWVFFQRDKVHNRGMCGVDIDLDDGGSGEDEKEEEFWIGEGVKILPPPVAHSGGSALGSRRGRRPQNQSLQVLDAPSAVCRYLDDNSCSALIILGFVMMSPLVVVAAAVFCGLLRRFRLLLLIQPITRAWYRGRLLDWAGSIHAWDYNSQQTLLVNHHTKNKHELLPQAAGLADDDVRCQKGMRAAAVYVFLVDAAVNLFLTLFLFVLSAPMEGGWRSQCVCAQRAAPSQSIQMFTPGTVASQSIQMFTPGTPWFPSSGTQVSIWFSAWVLEEEGSGQCAGSRICRDSDEMQTFLLIRFVFLWAMFPRSNVQVAGPAAVLNCCEGDILLLLDSSGSLTIYEFSRLLLFTADLLRPFSLGRGHVRVGLLQVGTSPNLEFSLNAHSSQEGLQKALRRVSHLQGDTNTVAALRVAQRLLTETEDKVPKILLWLTDGAQPGDVDRPMTELEAQGVSVLIVSSVHGNYQVLQRAATPPLESHLYTVDIDNIDNITEDLREAIIKIICTERLQVVHVTSHSAVLQWRPVLRSGSGYYELWYNSMLKTEPETRRIVAGDSSRVELTDLQPETTYTVSLRPESNQRLFDTLSVTFTTLYDVLSPAVLSVSDSGPHQIRVSWGPLQPARVQRYTVEYGAFPSGRVQTVTLQSQKNSTLLSGLQPGTQYLVTVSALHVNGREIAMSVRACTEEAALPALADLQLTPVGCPKVQVAWKAYQEGLKGYWVKWERKNSHTSSSKSFSSVHLSPTSRSTRLTHLAPRSRGCAIAGPDNMAEETKLVGMGLRVDVSPVQTAFYILLVMLGILGNATVVVVIGKSVIMDHGGGHNSDIIITNMALSNLMVSVMRNTLLIISDMGIQLYSSKGWCQFLMGVWVWLRSVNVWSTLFLSAFHFQTLRRVAPIIGNLQKLRGAPKLLLLSIGLIWLLNFFYAIPAHIFSTSGDVNSTETLMLVSSTTRPLLGCVWNFPSSYSGLAYATTSIVIHEAIPIILMIFTNLGSLYTLYTHGRMHNSGQDAPVIKRVPAERRAAKVILALIMLFITSWGTSIISVNYFNYNPGASADFLLVIARFANIIFIAMSPAILAIGHRRLRSSIKSMLTH</sequence>
<feature type="transmembrane region" description="Helical" evidence="14">
    <location>
        <begin position="1135"/>
        <end position="1157"/>
    </location>
</feature>
<dbReference type="Gene3D" id="2.10.90.10">
    <property type="entry name" value="Cystine-knot cytokines"/>
    <property type="match status" value="1"/>
</dbReference>
<dbReference type="InterPro" id="IPR029034">
    <property type="entry name" value="Cystine-knot_cytokine"/>
</dbReference>
<evidence type="ECO:0000313" key="18">
    <source>
        <dbReference type="EMBL" id="AWP02835.1"/>
    </source>
</evidence>
<evidence type="ECO:0000256" key="10">
    <source>
        <dbReference type="ARBA" id="ARBA00023157"/>
    </source>
</evidence>
<evidence type="ECO:0000256" key="2">
    <source>
        <dbReference type="ARBA" id="ARBA00004239"/>
    </source>
</evidence>
<keyword evidence="11" id="KW-0675">Receptor</keyword>
<dbReference type="PROSITE" id="PS50234">
    <property type="entry name" value="VWFA"/>
    <property type="match status" value="1"/>
</dbReference>
<keyword evidence="3" id="KW-0964">Secreted</keyword>
<feature type="domain" description="VWFA" evidence="15">
    <location>
        <begin position="555"/>
        <end position="726"/>
    </location>
</feature>
<evidence type="ECO:0000256" key="4">
    <source>
        <dbReference type="ARBA" id="ARBA00022606"/>
    </source>
</evidence>
<dbReference type="CDD" id="cd00637">
    <property type="entry name" value="7tm_classA_rhodopsin-like"/>
    <property type="match status" value="1"/>
</dbReference>
<feature type="transmembrane region" description="Helical" evidence="14">
    <location>
        <begin position="415"/>
        <end position="437"/>
    </location>
</feature>
<dbReference type="Pfam" id="PF03045">
    <property type="entry name" value="DAN"/>
    <property type="match status" value="1"/>
</dbReference>
<proteinExistence type="predicted"/>
<keyword evidence="7 14" id="KW-1133">Transmembrane helix</keyword>
<dbReference type="GO" id="GO:0016020">
    <property type="term" value="C:membrane"/>
    <property type="evidence" value="ECO:0007669"/>
    <property type="project" value="UniProtKB-SubCell"/>
</dbReference>
<dbReference type="Proteomes" id="UP000246464">
    <property type="component" value="Chromosome 6"/>
</dbReference>
<evidence type="ECO:0000256" key="9">
    <source>
        <dbReference type="ARBA" id="ARBA00023136"/>
    </source>
</evidence>
<evidence type="ECO:0000256" key="6">
    <source>
        <dbReference type="ARBA" id="ARBA00022729"/>
    </source>
</evidence>
<feature type="transmembrane region" description="Helical" evidence="14">
    <location>
        <begin position="1200"/>
        <end position="1223"/>
    </location>
</feature>
<evidence type="ECO:0000256" key="7">
    <source>
        <dbReference type="ARBA" id="ARBA00022989"/>
    </source>
</evidence>
<dbReference type="CDD" id="cd00063">
    <property type="entry name" value="FN3"/>
    <property type="match status" value="2"/>
</dbReference>
<comment type="subcellular location">
    <subcellularLocation>
        <location evidence="1">Membrane</location>
        <topology evidence="1">Multi-pass membrane protein</topology>
    </subcellularLocation>
    <subcellularLocation>
        <location evidence="2">Secreted</location>
        <location evidence="2">Extracellular space</location>
    </subcellularLocation>
</comment>
<feature type="transmembrane region" description="Helical" evidence="14">
    <location>
        <begin position="1284"/>
        <end position="1305"/>
    </location>
</feature>
<organism evidence="18 19">
    <name type="scientific">Scophthalmus maximus</name>
    <name type="common">Turbot</name>
    <name type="synonym">Psetta maxima</name>
    <dbReference type="NCBI Taxonomy" id="52904"/>
    <lineage>
        <taxon>Eukaryota</taxon>
        <taxon>Metazoa</taxon>
        <taxon>Chordata</taxon>
        <taxon>Craniata</taxon>
        <taxon>Vertebrata</taxon>
        <taxon>Euteleostomi</taxon>
        <taxon>Actinopterygii</taxon>
        <taxon>Neopterygii</taxon>
        <taxon>Teleostei</taxon>
        <taxon>Neoteleostei</taxon>
        <taxon>Acanthomorphata</taxon>
        <taxon>Carangaria</taxon>
        <taxon>Pleuronectiformes</taxon>
        <taxon>Pleuronectoidei</taxon>
        <taxon>Scophthalmidae</taxon>
        <taxon>Scophthalmus</taxon>
    </lineage>
</organism>
<dbReference type="Pfam" id="PF00092">
    <property type="entry name" value="VWA"/>
    <property type="match status" value="1"/>
</dbReference>
<dbReference type="SMART" id="SM00060">
    <property type="entry name" value="FN3"/>
    <property type="match status" value="2"/>
</dbReference>
<reference evidence="18 19" key="1">
    <citation type="submission" date="2017-12" db="EMBL/GenBank/DDBJ databases">
        <title>Integrating genomic resources of turbot (Scophthalmus maximus) in depth evaluation of genetic and physical mapping variation across individuals.</title>
        <authorList>
            <person name="Martinez P."/>
        </authorList>
    </citation>
    <scope>NUCLEOTIDE SEQUENCE [LARGE SCALE GENOMIC DNA]</scope>
</reference>
<dbReference type="PRINTS" id="PR00237">
    <property type="entry name" value="GPCRRHODOPSN"/>
</dbReference>
<keyword evidence="12" id="KW-0807">Transducer</keyword>
<feature type="domain" description="Fibronectin type-III" evidence="17">
    <location>
        <begin position="731"/>
        <end position="821"/>
    </location>
</feature>
<dbReference type="PROSITE" id="PS50262">
    <property type="entry name" value="G_PROTEIN_RECEP_F1_2"/>
    <property type="match status" value="1"/>
</dbReference>
<protein>
    <submittedName>
        <fullName evidence="18">Putative von Willebrand factor A domain-containing protein 1</fullName>
    </submittedName>
</protein>
<dbReference type="Gene3D" id="3.40.50.410">
    <property type="entry name" value="von Willebrand factor, type A domain"/>
    <property type="match status" value="1"/>
</dbReference>
<dbReference type="EMBL" id="CP026248">
    <property type="protein sequence ID" value="AWP02835.1"/>
    <property type="molecule type" value="Genomic_DNA"/>
</dbReference>
<feature type="transmembrane region" description="Helical" evidence="14">
    <location>
        <begin position="1093"/>
        <end position="1114"/>
    </location>
</feature>
<feature type="transmembrane region" description="Helical" evidence="14">
    <location>
        <begin position="319"/>
        <end position="343"/>
    </location>
</feature>
<dbReference type="SUPFAM" id="SSF53300">
    <property type="entry name" value="vWA-like"/>
    <property type="match status" value="1"/>
</dbReference>